<name>A0A2P2Q1K5_RHIMU</name>
<organism evidence="1">
    <name type="scientific">Rhizophora mucronata</name>
    <name type="common">Asiatic mangrove</name>
    <dbReference type="NCBI Taxonomy" id="61149"/>
    <lineage>
        <taxon>Eukaryota</taxon>
        <taxon>Viridiplantae</taxon>
        <taxon>Streptophyta</taxon>
        <taxon>Embryophyta</taxon>
        <taxon>Tracheophyta</taxon>
        <taxon>Spermatophyta</taxon>
        <taxon>Magnoliopsida</taxon>
        <taxon>eudicotyledons</taxon>
        <taxon>Gunneridae</taxon>
        <taxon>Pentapetalae</taxon>
        <taxon>rosids</taxon>
        <taxon>fabids</taxon>
        <taxon>Malpighiales</taxon>
        <taxon>Rhizophoraceae</taxon>
        <taxon>Rhizophora</taxon>
    </lineage>
</organism>
<dbReference type="EMBL" id="GGEC01080338">
    <property type="protein sequence ID" value="MBX60822.1"/>
    <property type="molecule type" value="Transcribed_RNA"/>
</dbReference>
<dbReference type="AlphaFoldDB" id="A0A2P2Q1K5"/>
<protein>
    <submittedName>
        <fullName evidence="1">Uncharacterized protein</fullName>
    </submittedName>
</protein>
<reference evidence="1" key="1">
    <citation type="submission" date="2018-02" db="EMBL/GenBank/DDBJ databases">
        <title>Rhizophora mucronata_Transcriptome.</title>
        <authorList>
            <person name="Meera S.P."/>
            <person name="Sreeshan A."/>
            <person name="Augustine A."/>
        </authorList>
    </citation>
    <scope>NUCLEOTIDE SEQUENCE</scope>
    <source>
        <tissue evidence="1">Leaf</tissue>
    </source>
</reference>
<proteinExistence type="predicted"/>
<sequence length="30" mass="3549">MCIEPEIHFLTCQTRDGHILEIKHQVTSLR</sequence>
<accession>A0A2P2Q1K5</accession>
<evidence type="ECO:0000313" key="1">
    <source>
        <dbReference type="EMBL" id="MBX60822.1"/>
    </source>
</evidence>